<evidence type="ECO:0000256" key="1">
    <source>
        <dbReference type="ARBA" id="ARBA00001968"/>
    </source>
</evidence>
<name>A0A5N3ZZL3_PHOPY</name>
<keyword evidence="5" id="KW-0479">Metal-binding</keyword>
<evidence type="ECO:0000256" key="2">
    <source>
        <dbReference type="ARBA" id="ARBA00004123"/>
    </source>
</evidence>
<comment type="subcellular location">
    <subcellularLocation>
        <location evidence="2">Nucleus</location>
    </subcellularLocation>
</comment>
<dbReference type="PANTHER" id="PTHR22930">
    <property type="match status" value="1"/>
</dbReference>
<dbReference type="AlphaFoldDB" id="A0A5N3ZZL3"/>
<dbReference type="InterPro" id="IPR027806">
    <property type="entry name" value="HARBI1_dom"/>
</dbReference>
<evidence type="ECO:0000256" key="5">
    <source>
        <dbReference type="ARBA" id="ARBA00022723"/>
    </source>
</evidence>
<keyword evidence="10" id="KW-1185">Reference proteome</keyword>
<dbReference type="GO" id="GO:0046872">
    <property type="term" value="F:metal ion binding"/>
    <property type="evidence" value="ECO:0007669"/>
    <property type="project" value="UniProtKB-KW"/>
</dbReference>
<keyword evidence="4" id="KW-0540">Nuclease</keyword>
<dbReference type="InParanoid" id="A0A5N3ZZL3"/>
<evidence type="ECO:0000313" key="9">
    <source>
        <dbReference type="EMBL" id="KAB0790514.1"/>
    </source>
</evidence>
<dbReference type="Pfam" id="PF13359">
    <property type="entry name" value="DDE_Tnp_4"/>
    <property type="match status" value="1"/>
</dbReference>
<proteinExistence type="inferred from homology"/>
<sequence length="358" mass="40312">MSSFRFDHLLSLVGPHLNQKSNRGVISPSQRLAISLRFLATGDNTFSIASSYCIGRSTVSLIVKQTMIALCEALTDLYLPEPTQAKFSQIANDFWLKWNMPNCCGALDGKHIRIDCPANSGSLYFNYKKYFSIVLLAVCDANYNFVCIDIGAFGSLSDGAIFHDSYLGQAMESNTLNLPLANVLPSCKSGREVPYFIVGDAAFPLKENLMRPYPGQNLDIVKSIFNYRLSRARRCIENSFGILQARWRIFSRSINSTPDRVDLIVKSCVCLHNYLKNEETTIPIGERLYCPPGYADSDVSLGQWRHEIEHNSIMTKITQTGSNNSTIKAKNMRDELARYFMSPQGFKKGQIEYVKRTK</sequence>
<gene>
    <name evidence="9" type="ORF">PPYR_15085</name>
</gene>
<dbReference type="GO" id="GO:0004518">
    <property type="term" value="F:nuclease activity"/>
    <property type="evidence" value="ECO:0007669"/>
    <property type="project" value="UniProtKB-KW"/>
</dbReference>
<dbReference type="Proteomes" id="UP000327044">
    <property type="component" value="Unassembled WGS sequence"/>
</dbReference>
<dbReference type="InterPro" id="IPR045249">
    <property type="entry name" value="HARBI1-like"/>
</dbReference>
<dbReference type="PANTHER" id="PTHR22930:SF269">
    <property type="entry name" value="NUCLEASE HARBI1-LIKE PROTEIN"/>
    <property type="match status" value="1"/>
</dbReference>
<comment type="similarity">
    <text evidence="3">Belongs to the HARBI1 family.</text>
</comment>
<evidence type="ECO:0000256" key="3">
    <source>
        <dbReference type="ARBA" id="ARBA00006958"/>
    </source>
</evidence>
<reference evidence="9 10" key="1">
    <citation type="journal article" date="2018" name="Elife">
        <title>Firefly genomes illuminate parallel origins of bioluminescence in beetles.</title>
        <authorList>
            <person name="Fallon T.R."/>
            <person name="Lower S.E."/>
            <person name="Chang C.H."/>
            <person name="Bessho-Uehara M."/>
            <person name="Martin G.J."/>
            <person name="Bewick A.J."/>
            <person name="Behringer M."/>
            <person name="Debat H.J."/>
            <person name="Wong I."/>
            <person name="Day J.C."/>
            <person name="Suvorov A."/>
            <person name="Silva C.J."/>
            <person name="Stanger-Hall K.F."/>
            <person name="Hall D.W."/>
            <person name="Schmitz R.J."/>
            <person name="Nelson D.R."/>
            <person name="Lewis S.M."/>
            <person name="Shigenobu S."/>
            <person name="Bybee S.M."/>
            <person name="Larracuente A.M."/>
            <person name="Oba Y."/>
            <person name="Weng J.K."/>
        </authorList>
    </citation>
    <scope>NUCLEOTIDE SEQUENCE [LARGE SCALE GENOMIC DNA]</scope>
    <source>
        <strain evidence="9">1611_PpyrPB1</strain>
        <tissue evidence="9">Whole body</tissue>
    </source>
</reference>
<keyword evidence="7" id="KW-0539">Nucleus</keyword>
<protein>
    <recommendedName>
        <fullName evidence="8">DDE Tnp4 domain-containing protein</fullName>
    </recommendedName>
</protein>
<evidence type="ECO:0000256" key="7">
    <source>
        <dbReference type="ARBA" id="ARBA00023242"/>
    </source>
</evidence>
<accession>A0A5N3ZZL3</accession>
<feature type="domain" description="DDE Tnp4" evidence="8">
    <location>
        <begin position="107"/>
        <end position="273"/>
    </location>
</feature>
<dbReference type="GO" id="GO:0005634">
    <property type="term" value="C:nucleus"/>
    <property type="evidence" value="ECO:0007669"/>
    <property type="project" value="UniProtKB-SubCell"/>
</dbReference>
<evidence type="ECO:0000313" key="10">
    <source>
        <dbReference type="Proteomes" id="UP000327044"/>
    </source>
</evidence>
<evidence type="ECO:0000259" key="8">
    <source>
        <dbReference type="Pfam" id="PF13359"/>
    </source>
</evidence>
<dbReference type="GO" id="GO:0016787">
    <property type="term" value="F:hydrolase activity"/>
    <property type="evidence" value="ECO:0007669"/>
    <property type="project" value="UniProtKB-KW"/>
</dbReference>
<keyword evidence="6" id="KW-0378">Hydrolase</keyword>
<evidence type="ECO:0000256" key="4">
    <source>
        <dbReference type="ARBA" id="ARBA00022722"/>
    </source>
</evidence>
<dbReference type="EMBL" id="VVIM01001174">
    <property type="protein sequence ID" value="KAB0790514.1"/>
    <property type="molecule type" value="Genomic_DNA"/>
</dbReference>
<evidence type="ECO:0000256" key="6">
    <source>
        <dbReference type="ARBA" id="ARBA00022801"/>
    </source>
</evidence>
<comment type="cofactor">
    <cofactor evidence="1">
        <name>a divalent metal cation</name>
        <dbReference type="ChEBI" id="CHEBI:60240"/>
    </cofactor>
</comment>
<organism evidence="9 10">
    <name type="scientific">Photinus pyralis</name>
    <name type="common">Common eastern firefly</name>
    <name type="synonym">Lampyris pyralis</name>
    <dbReference type="NCBI Taxonomy" id="7054"/>
    <lineage>
        <taxon>Eukaryota</taxon>
        <taxon>Metazoa</taxon>
        <taxon>Ecdysozoa</taxon>
        <taxon>Arthropoda</taxon>
        <taxon>Hexapoda</taxon>
        <taxon>Insecta</taxon>
        <taxon>Pterygota</taxon>
        <taxon>Neoptera</taxon>
        <taxon>Endopterygota</taxon>
        <taxon>Coleoptera</taxon>
        <taxon>Polyphaga</taxon>
        <taxon>Elateriformia</taxon>
        <taxon>Elateroidea</taxon>
        <taxon>Lampyridae</taxon>
        <taxon>Lampyrinae</taxon>
        <taxon>Photinus</taxon>
    </lineage>
</organism>
<comment type="caution">
    <text evidence="9">The sequence shown here is derived from an EMBL/GenBank/DDBJ whole genome shotgun (WGS) entry which is preliminary data.</text>
</comment>